<keyword evidence="3" id="KW-1185">Reference proteome</keyword>
<evidence type="ECO:0000259" key="1">
    <source>
        <dbReference type="Pfam" id="PF06114"/>
    </source>
</evidence>
<accession>A0A398CKA5</accession>
<dbReference type="Proteomes" id="UP000266340">
    <property type="component" value="Unassembled WGS sequence"/>
</dbReference>
<evidence type="ECO:0000313" key="3">
    <source>
        <dbReference type="Proteomes" id="UP000266340"/>
    </source>
</evidence>
<comment type="caution">
    <text evidence="2">The sequence shown here is derived from an EMBL/GenBank/DDBJ whole genome shotgun (WGS) entry which is preliminary data.</text>
</comment>
<dbReference type="EMBL" id="QXJM01000040">
    <property type="protein sequence ID" value="RIE01308.1"/>
    <property type="molecule type" value="Genomic_DNA"/>
</dbReference>
<dbReference type="InterPro" id="IPR010359">
    <property type="entry name" value="IrrE_HExxH"/>
</dbReference>
<feature type="domain" description="IrrE N-terminal-like" evidence="1">
    <location>
        <begin position="11"/>
        <end position="120"/>
    </location>
</feature>
<gene>
    <name evidence="2" type="ORF">D3H35_23275</name>
</gene>
<dbReference type="Pfam" id="PF06114">
    <property type="entry name" value="Peptidase_M78"/>
    <property type="match status" value="1"/>
</dbReference>
<organism evidence="2 3">
    <name type="scientific">Cohnella faecalis</name>
    <dbReference type="NCBI Taxonomy" id="2315694"/>
    <lineage>
        <taxon>Bacteria</taxon>
        <taxon>Bacillati</taxon>
        <taxon>Bacillota</taxon>
        <taxon>Bacilli</taxon>
        <taxon>Bacillales</taxon>
        <taxon>Paenibacillaceae</taxon>
        <taxon>Cohnella</taxon>
    </lineage>
</organism>
<dbReference type="AlphaFoldDB" id="A0A398CKA5"/>
<dbReference type="OrthoDB" id="1707128at2"/>
<dbReference type="RefSeq" id="WP_119151567.1">
    <property type="nucleotide sequence ID" value="NZ_JBHSOV010000041.1"/>
</dbReference>
<sequence length="157" mass="18088">MPYDRLLTKADQDGVEVYEEPMAPANKGLYADGVIWINKTIPTATEKACILAEELGHYHTTAGNILDQRDVRNRKQEKRARNWAVENLIPLHAFIAAFKSGVRNRFELADFLDVTEEFLDSSIRHYQEKHEFYAIHGHYIVGFDPLFVAEIFEPKPL</sequence>
<reference evidence="2 3" key="1">
    <citation type="submission" date="2018-09" db="EMBL/GenBank/DDBJ databases">
        <title>Cohnella cavernae sp. nov., isolated from a karst cave.</title>
        <authorList>
            <person name="Zhu H."/>
        </authorList>
    </citation>
    <scope>NUCLEOTIDE SEQUENCE [LARGE SCALE GENOMIC DNA]</scope>
    <source>
        <strain evidence="2 3">K2E09-144</strain>
    </source>
</reference>
<protein>
    <submittedName>
        <fullName evidence="2">ImmA/IrrE family metallo-endopeptidase</fullName>
    </submittedName>
</protein>
<name>A0A398CKA5_9BACL</name>
<proteinExistence type="predicted"/>
<evidence type="ECO:0000313" key="2">
    <source>
        <dbReference type="EMBL" id="RIE01308.1"/>
    </source>
</evidence>